<comment type="caution">
    <text evidence="2">The sequence shown here is derived from an EMBL/GenBank/DDBJ whole genome shotgun (WGS) entry which is preliminary data.</text>
</comment>
<evidence type="ECO:0000256" key="1">
    <source>
        <dbReference type="SAM" id="Coils"/>
    </source>
</evidence>
<proteinExistence type="predicted"/>
<keyword evidence="1" id="KW-0175">Coiled coil</keyword>
<evidence type="ECO:0000313" key="3">
    <source>
        <dbReference type="Proteomes" id="UP000292052"/>
    </source>
</evidence>
<organism evidence="2 3">
    <name type="scientific">Asbolus verrucosus</name>
    <name type="common">Desert ironclad beetle</name>
    <dbReference type="NCBI Taxonomy" id="1661398"/>
    <lineage>
        <taxon>Eukaryota</taxon>
        <taxon>Metazoa</taxon>
        <taxon>Ecdysozoa</taxon>
        <taxon>Arthropoda</taxon>
        <taxon>Hexapoda</taxon>
        <taxon>Insecta</taxon>
        <taxon>Pterygota</taxon>
        <taxon>Neoptera</taxon>
        <taxon>Endopterygota</taxon>
        <taxon>Coleoptera</taxon>
        <taxon>Polyphaga</taxon>
        <taxon>Cucujiformia</taxon>
        <taxon>Tenebrionidae</taxon>
        <taxon>Pimeliinae</taxon>
        <taxon>Asbolus</taxon>
    </lineage>
</organism>
<dbReference type="EMBL" id="QDEB01114909">
    <property type="protein sequence ID" value="RZB40902.1"/>
    <property type="molecule type" value="Genomic_DNA"/>
</dbReference>
<accession>A0A482VCD5</accession>
<feature type="non-terminal residue" evidence="2">
    <location>
        <position position="168"/>
    </location>
</feature>
<keyword evidence="3" id="KW-1185">Reference proteome</keyword>
<sequence>MSGAPIQPQFSREDETTSSVRCLYAKVIEELKKKQNPNADVTDRNSLKTRIALLKAKAHALEAKIMKELDVLHELHRKEIAILREELKNQNTSFLIEVEAYFRQQTSNLEAITYKYAEMMLNLDETPDEKIETTLKTMLDELGAEAEEVVWGVKKKKLWGRFTGALRR</sequence>
<dbReference type="AlphaFoldDB" id="A0A482VCD5"/>
<evidence type="ECO:0000313" key="2">
    <source>
        <dbReference type="EMBL" id="RZB40902.1"/>
    </source>
</evidence>
<protein>
    <submittedName>
        <fullName evidence="2">Uncharacterized protein</fullName>
    </submittedName>
</protein>
<dbReference type="Proteomes" id="UP000292052">
    <property type="component" value="Unassembled WGS sequence"/>
</dbReference>
<dbReference type="OrthoDB" id="10313463at2759"/>
<name>A0A482VCD5_ASBVE</name>
<gene>
    <name evidence="2" type="ORF">BDFB_009332</name>
</gene>
<reference evidence="2 3" key="1">
    <citation type="submission" date="2017-03" db="EMBL/GenBank/DDBJ databases">
        <title>Genome of the blue death feigning beetle - Asbolus verrucosus.</title>
        <authorList>
            <person name="Rider S.D."/>
        </authorList>
    </citation>
    <scope>NUCLEOTIDE SEQUENCE [LARGE SCALE GENOMIC DNA]</scope>
    <source>
        <strain evidence="2">Butters</strain>
        <tissue evidence="2">Head and leg muscle</tissue>
    </source>
</reference>
<feature type="coiled-coil region" evidence="1">
    <location>
        <begin position="44"/>
        <end position="93"/>
    </location>
</feature>